<protein>
    <submittedName>
        <fullName evidence="2">RNase adapter RapZ</fullName>
    </submittedName>
</protein>
<evidence type="ECO:0000259" key="1">
    <source>
        <dbReference type="Pfam" id="PF22740"/>
    </source>
</evidence>
<comment type="caution">
    <text evidence="2">The sequence shown here is derived from an EMBL/GenBank/DDBJ whole genome shotgun (WGS) entry which is preliminary data.</text>
</comment>
<gene>
    <name evidence="2" type="ORF">ABS765_11895</name>
</gene>
<evidence type="ECO:0000313" key="3">
    <source>
        <dbReference type="Proteomes" id="UP001629058"/>
    </source>
</evidence>
<name>A0ABW8Y3I6_9FLAO</name>
<dbReference type="Pfam" id="PF22740">
    <property type="entry name" value="PapZ_C"/>
    <property type="match status" value="1"/>
</dbReference>
<keyword evidence="3" id="KW-1185">Reference proteome</keyword>
<dbReference type="PANTHER" id="PTHR30448">
    <property type="entry name" value="RNASE ADAPTER PROTEIN RAPZ"/>
    <property type="match status" value="1"/>
</dbReference>
<evidence type="ECO:0000313" key="2">
    <source>
        <dbReference type="EMBL" id="MFL9834731.1"/>
    </source>
</evidence>
<sequence length="145" mass="16444">MVQKIKKMLHIDIHSFSYKKGGIPKDDSGNGGGFTFDCRGILNPGRVEEYKIQTGNDIGVQEYLETKTDMPKFLELIKSLVSINIDNYLGRGFENLQINFGCTGGQHRSVYSAIKIAHFIEEKYGDQVEISLHHDEQHQLNINDN</sequence>
<accession>A0ABW8Y3I6</accession>
<dbReference type="EMBL" id="JBELPY010000007">
    <property type="protein sequence ID" value="MFL9834731.1"/>
    <property type="molecule type" value="Genomic_DNA"/>
</dbReference>
<dbReference type="InterPro" id="IPR005337">
    <property type="entry name" value="RapZ-like"/>
</dbReference>
<reference evidence="2 3" key="1">
    <citation type="submission" date="2024-06" db="EMBL/GenBank/DDBJ databases">
        <authorList>
            <person name="Kaempfer P."/>
            <person name="Viver T."/>
        </authorList>
    </citation>
    <scope>NUCLEOTIDE SEQUENCE [LARGE SCALE GENOMIC DNA]</scope>
    <source>
        <strain evidence="2 3">ST-37</strain>
    </source>
</reference>
<feature type="domain" description="RapZ C-terminal" evidence="1">
    <location>
        <begin position="10"/>
        <end position="135"/>
    </location>
</feature>
<dbReference type="Proteomes" id="UP001629058">
    <property type="component" value="Unassembled WGS sequence"/>
</dbReference>
<proteinExistence type="predicted"/>
<dbReference type="PANTHER" id="PTHR30448:SF0">
    <property type="entry name" value="RNASE ADAPTER PROTEIN RAPZ"/>
    <property type="match status" value="1"/>
</dbReference>
<dbReference type="InterPro" id="IPR053931">
    <property type="entry name" value="RapZ_C"/>
</dbReference>
<organism evidence="2 3">
    <name type="scientific">Chryseobacterium terrae</name>
    <dbReference type="NCBI Taxonomy" id="3163299"/>
    <lineage>
        <taxon>Bacteria</taxon>
        <taxon>Pseudomonadati</taxon>
        <taxon>Bacteroidota</taxon>
        <taxon>Flavobacteriia</taxon>
        <taxon>Flavobacteriales</taxon>
        <taxon>Weeksellaceae</taxon>
        <taxon>Chryseobacterium group</taxon>
        <taxon>Chryseobacterium</taxon>
    </lineage>
</organism>